<accession>E3NBV8</accession>
<dbReference type="AlphaFoldDB" id="E3NBV8"/>
<evidence type="ECO:0000313" key="2">
    <source>
        <dbReference type="EMBL" id="EFO92517.1"/>
    </source>
</evidence>
<dbReference type="EMBL" id="DS268590">
    <property type="protein sequence ID" value="EFO92517.1"/>
    <property type="molecule type" value="Genomic_DNA"/>
</dbReference>
<protein>
    <recommendedName>
        <fullName evidence="1">DUF38 domain-containing protein</fullName>
    </recommendedName>
</protein>
<dbReference type="InParanoid" id="E3NBV8"/>
<dbReference type="Pfam" id="PF01827">
    <property type="entry name" value="FTH"/>
    <property type="match status" value="1"/>
</dbReference>
<sequence>MQIEDWHRSDHYDIDGCCTCTRPLRNFIEAHEHLEKINKTYTLQQTADKFYGRFADILRSRKSSIFIQNLEMNVLRSSYVLNVAQHIDVKQLRRIVIRKTPEYYDRENGKQLVMNEIVELDVFKYIQELCIKDFKITVPLETFLHIQGLTISISTITIGDVLLIKKVSECTCATILSFL</sequence>
<organism evidence="3">
    <name type="scientific">Caenorhabditis remanei</name>
    <name type="common">Caenorhabditis vulgaris</name>
    <dbReference type="NCBI Taxonomy" id="31234"/>
    <lineage>
        <taxon>Eukaryota</taxon>
        <taxon>Metazoa</taxon>
        <taxon>Ecdysozoa</taxon>
        <taxon>Nematoda</taxon>
        <taxon>Chromadorea</taxon>
        <taxon>Rhabditida</taxon>
        <taxon>Rhabditina</taxon>
        <taxon>Rhabditomorpha</taxon>
        <taxon>Rhabditoidea</taxon>
        <taxon>Rhabditidae</taxon>
        <taxon>Peloderinae</taxon>
        <taxon>Caenorhabditis</taxon>
    </lineage>
</organism>
<gene>
    <name evidence="2" type="ORF">CRE_14934</name>
</gene>
<dbReference type="PANTHER" id="PTHR23014">
    <property type="entry name" value="F-BOX A PROTEIN"/>
    <property type="match status" value="1"/>
</dbReference>
<dbReference type="PANTHER" id="PTHR23014:SF1">
    <property type="entry name" value="DUF38 DOMAIN-CONTAINING PROTEIN-RELATED"/>
    <property type="match status" value="1"/>
</dbReference>
<proteinExistence type="predicted"/>
<evidence type="ECO:0000313" key="3">
    <source>
        <dbReference type="Proteomes" id="UP000008281"/>
    </source>
</evidence>
<name>E3NBV8_CAERE</name>
<feature type="domain" description="DUF38" evidence="1">
    <location>
        <begin position="49"/>
        <end position="167"/>
    </location>
</feature>
<evidence type="ECO:0000259" key="1">
    <source>
        <dbReference type="Pfam" id="PF01827"/>
    </source>
</evidence>
<reference evidence="2" key="1">
    <citation type="submission" date="2007-07" db="EMBL/GenBank/DDBJ databases">
        <title>PCAP assembly of the Caenorhabditis remanei genome.</title>
        <authorList>
            <consortium name="The Caenorhabditis remanei Sequencing Consortium"/>
            <person name="Wilson R.K."/>
        </authorList>
    </citation>
    <scope>NUCLEOTIDE SEQUENCE [LARGE SCALE GENOMIC DNA]</scope>
    <source>
        <strain evidence="2">PB4641</strain>
    </source>
</reference>
<dbReference type="HOGENOM" id="CLU_1504827_0_0_1"/>
<dbReference type="Proteomes" id="UP000008281">
    <property type="component" value="Unassembled WGS sequence"/>
</dbReference>
<keyword evidence="3" id="KW-1185">Reference proteome</keyword>
<dbReference type="InterPro" id="IPR002900">
    <property type="entry name" value="DUF38/FTH_CAE_spp"/>
</dbReference>